<protein>
    <submittedName>
        <fullName evidence="2">Uncharacterized protein LOC142167355</fullName>
    </submittedName>
</protein>
<name>A0AC58SF69_TOBAC</name>
<proteinExistence type="predicted"/>
<evidence type="ECO:0000313" key="2">
    <source>
        <dbReference type="RefSeq" id="XP_075083620.1"/>
    </source>
</evidence>
<evidence type="ECO:0000313" key="1">
    <source>
        <dbReference type="Proteomes" id="UP000790787"/>
    </source>
</evidence>
<accession>A0AC58SF69</accession>
<organism evidence="1 2">
    <name type="scientific">Nicotiana tabacum</name>
    <name type="common">Common tobacco</name>
    <dbReference type="NCBI Taxonomy" id="4097"/>
    <lineage>
        <taxon>Eukaryota</taxon>
        <taxon>Viridiplantae</taxon>
        <taxon>Streptophyta</taxon>
        <taxon>Embryophyta</taxon>
        <taxon>Tracheophyta</taxon>
        <taxon>Spermatophyta</taxon>
        <taxon>Magnoliopsida</taxon>
        <taxon>eudicotyledons</taxon>
        <taxon>Gunneridae</taxon>
        <taxon>Pentapetalae</taxon>
        <taxon>asterids</taxon>
        <taxon>lamiids</taxon>
        <taxon>Solanales</taxon>
        <taxon>Solanaceae</taxon>
        <taxon>Nicotianoideae</taxon>
        <taxon>Nicotianeae</taxon>
        <taxon>Nicotiana</taxon>
    </lineage>
</organism>
<reference evidence="2" key="2">
    <citation type="submission" date="2025-08" db="UniProtKB">
        <authorList>
            <consortium name="RefSeq"/>
        </authorList>
    </citation>
    <scope>IDENTIFICATION</scope>
    <source>
        <tissue evidence="2">Leaf</tissue>
    </source>
</reference>
<sequence length="118" mass="13518">MRIQGPCITHLTYADDTILFSSTDTTSIEIIKQCLDDYSNTSGQLINLNKLYFFLHPNAEDNIAHHIANLTGFSNKNFLFTYLGALIYLGRKKIKYFDHLCDKVVRRIQGWNGKLISS</sequence>
<dbReference type="RefSeq" id="XP_075083620.1">
    <property type="nucleotide sequence ID" value="XM_075227519.1"/>
</dbReference>
<gene>
    <name evidence="2" type="primary">LOC142167355</name>
</gene>
<dbReference type="Proteomes" id="UP000790787">
    <property type="component" value="Chromosome 12"/>
</dbReference>
<reference evidence="1" key="1">
    <citation type="journal article" date="2014" name="Nat. Commun.">
        <title>The tobacco genome sequence and its comparison with those of tomato and potato.</title>
        <authorList>
            <person name="Sierro N."/>
            <person name="Battey J.N."/>
            <person name="Ouadi S."/>
            <person name="Bakaher N."/>
            <person name="Bovet L."/>
            <person name="Willig A."/>
            <person name="Goepfert S."/>
            <person name="Peitsch M.C."/>
            <person name="Ivanov N.V."/>
        </authorList>
    </citation>
    <scope>NUCLEOTIDE SEQUENCE [LARGE SCALE GENOMIC DNA]</scope>
</reference>
<keyword evidence="1" id="KW-1185">Reference proteome</keyword>